<keyword evidence="1" id="KW-0472">Membrane</keyword>
<dbReference type="GO" id="GO:0043107">
    <property type="term" value="P:type IV pilus-dependent motility"/>
    <property type="evidence" value="ECO:0007669"/>
    <property type="project" value="InterPro"/>
</dbReference>
<keyword evidence="1" id="KW-1133">Transmembrane helix</keyword>
<name>C8X4Y8_DESRD</name>
<dbReference type="InterPro" id="IPR007445">
    <property type="entry name" value="PilO"/>
</dbReference>
<keyword evidence="3" id="KW-1185">Reference proteome</keyword>
<proteinExistence type="predicted"/>
<accession>C8X4Y8</accession>
<dbReference type="eggNOG" id="COG3167">
    <property type="taxonomic scope" value="Bacteria"/>
</dbReference>
<dbReference type="HOGENOM" id="CLU_102444_0_0_7"/>
<organism evidence="2 3">
    <name type="scientific">Desulfohalobium retbaense (strain ATCC 49708 / DSM 5692 / JCM 16813 / HR100)</name>
    <dbReference type="NCBI Taxonomy" id="485915"/>
    <lineage>
        <taxon>Bacteria</taxon>
        <taxon>Pseudomonadati</taxon>
        <taxon>Thermodesulfobacteriota</taxon>
        <taxon>Desulfovibrionia</taxon>
        <taxon>Desulfovibrionales</taxon>
        <taxon>Desulfohalobiaceae</taxon>
        <taxon>Desulfohalobium</taxon>
    </lineage>
</organism>
<feature type="transmembrane region" description="Helical" evidence="1">
    <location>
        <begin position="21"/>
        <end position="39"/>
    </location>
</feature>
<dbReference type="GO" id="GO:0043683">
    <property type="term" value="P:type IV pilus assembly"/>
    <property type="evidence" value="ECO:0007669"/>
    <property type="project" value="InterPro"/>
</dbReference>
<dbReference type="InterPro" id="IPR014717">
    <property type="entry name" value="Transl_elong_EF1B/ribsomal_bS6"/>
</dbReference>
<dbReference type="RefSeq" id="WP_015752626.1">
    <property type="nucleotide sequence ID" value="NC_013223.1"/>
</dbReference>
<dbReference type="PANTHER" id="PTHR39555">
    <property type="entry name" value="FIMBRIAL ASSEMBLY PROTEIN PILO-LIKE PROTEIN-RELATED"/>
    <property type="match status" value="1"/>
</dbReference>
<dbReference type="Proteomes" id="UP000001052">
    <property type="component" value="Chromosome"/>
</dbReference>
<protein>
    <submittedName>
        <fullName evidence="2">Tfp pilus assembly protein PilO-like protein</fullName>
    </submittedName>
</protein>
<dbReference type="EMBL" id="CP001734">
    <property type="protein sequence ID" value="ACV69485.1"/>
    <property type="molecule type" value="Genomic_DNA"/>
</dbReference>
<evidence type="ECO:0000256" key="1">
    <source>
        <dbReference type="SAM" id="Phobius"/>
    </source>
</evidence>
<reference evidence="3" key="1">
    <citation type="submission" date="2009-09" db="EMBL/GenBank/DDBJ databases">
        <title>The complete chromosome of Desulfohalobium retbaense DSM 5692.</title>
        <authorList>
            <consortium name="US DOE Joint Genome Institute (JGI-PGF)"/>
            <person name="Lucas S."/>
            <person name="Copeland A."/>
            <person name="Lapidus A."/>
            <person name="Glavina del Rio T."/>
            <person name="Dalin E."/>
            <person name="Tice H."/>
            <person name="Bruce D."/>
            <person name="Goodwin L."/>
            <person name="Pitluck S."/>
            <person name="Kyrpides N."/>
            <person name="Mavromatis K."/>
            <person name="Ivanova N."/>
            <person name="Mikhailova N."/>
            <person name="Munk A.C."/>
            <person name="Brettin T."/>
            <person name="Detter J.C."/>
            <person name="Han C."/>
            <person name="Tapia R."/>
            <person name="Larimer F."/>
            <person name="Land M."/>
            <person name="Hauser L."/>
            <person name="Markowitz V."/>
            <person name="Cheng J.-F."/>
            <person name="Hugenholtz P."/>
            <person name="Woyke T."/>
            <person name="Wu D."/>
            <person name="Spring S."/>
            <person name="Klenk H.-P."/>
            <person name="Eisen J.A."/>
        </authorList>
    </citation>
    <scope>NUCLEOTIDE SEQUENCE [LARGE SCALE GENOMIC DNA]</scope>
    <source>
        <strain evidence="3">DSM 5692</strain>
    </source>
</reference>
<dbReference type="Pfam" id="PF04350">
    <property type="entry name" value="PilO"/>
    <property type="match status" value="1"/>
</dbReference>
<evidence type="ECO:0000313" key="2">
    <source>
        <dbReference type="EMBL" id="ACV69485.1"/>
    </source>
</evidence>
<dbReference type="STRING" id="485915.Dret_2201"/>
<evidence type="ECO:0000313" key="3">
    <source>
        <dbReference type="Proteomes" id="UP000001052"/>
    </source>
</evidence>
<keyword evidence="1" id="KW-0812">Transmembrane</keyword>
<reference evidence="2 3" key="2">
    <citation type="journal article" date="2010" name="Stand. Genomic Sci.">
        <title>Complete genome sequence of Desulfohalobium retbaense type strain (HR(100)).</title>
        <authorList>
            <person name="Spring S."/>
            <person name="Nolan M."/>
            <person name="Lapidus A."/>
            <person name="Glavina Del Rio T."/>
            <person name="Copeland A."/>
            <person name="Tice H."/>
            <person name="Cheng J.F."/>
            <person name="Lucas S."/>
            <person name="Land M."/>
            <person name="Chen F."/>
            <person name="Bruce D."/>
            <person name="Goodwin L."/>
            <person name="Pitluck S."/>
            <person name="Ivanova N."/>
            <person name="Mavromatis K."/>
            <person name="Mikhailova N."/>
            <person name="Pati A."/>
            <person name="Chen A."/>
            <person name="Palaniappan K."/>
            <person name="Hauser L."/>
            <person name="Chang Y.J."/>
            <person name="Jeffries C.D."/>
            <person name="Munk C."/>
            <person name="Kiss H."/>
            <person name="Chain P."/>
            <person name="Han C."/>
            <person name="Brettin T."/>
            <person name="Detter J.C."/>
            <person name="Schuler E."/>
            <person name="Goker M."/>
            <person name="Rohde M."/>
            <person name="Bristow J."/>
            <person name="Eisen J.A."/>
            <person name="Markowitz V."/>
            <person name="Hugenholtz P."/>
            <person name="Kyrpides N.C."/>
            <person name="Klenk H.P."/>
        </authorList>
    </citation>
    <scope>NUCLEOTIDE SEQUENCE [LARGE SCALE GENOMIC DNA]</scope>
    <source>
        <strain evidence="2 3">DSM 5692</strain>
    </source>
</reference>
<dbReference type="KEGG" id="drt:Dret_2201"/>
<sequence length="205" mass="23917">MAKPDSKSLLSRYEAVPRKRRILLFVLLLAAVAGAYWYFLFQPQWEQRQAHHKTIQELDSQIATYQTKIARLPEIEKNLAKRQREWTYAQSLLPESSQEVEELLASIERLGKDVGVEFLLFAPGREEVQQFYASRNVDVRLRGQFHSLMRFFSRLSHLDRLVRLESLRLRPQGKGEQLELAVDSDISMYRALTEAEIAARDAKKQ</sequence>
<dbReference type="AlphaFoldDB" id="C8X4Y8"/>
<gene>
    <name evidence="2" type="ordered locus">Dret_2201</name>
</gene>
<dbReference type="PANTHER" id="PTHR39555:SF1">
    <property type="entry name" value="TYPE IV PILUS INNER MEMBRANE COMPONENT PILO"/>
    <property type="match status" value="1"/>
</dbReference>
<dbReference type="Gene3D" id="3.30.70.60">
    <property type="match status" value="1"/>
</dbReference>